<feature type="non-terminal residue" evidence="4">
    <location>
        <position position="249"/>
    </location>
</feature>
<proteinExistence type="predicted"/>
<feature type="transmembrane region" description="Helical" evidence="2">
    <location>
        <begin position="6"/>
        <end position="22"/>
    </location>
</feature>
<keyword evidence="1" id="KW-0862">Zinc</keyword>
<dbReference type="PANTHER" id="PTHR39942:SF1">
    <property type="entry name" value="BCDNA.LD26519-RELATED"/>
    <property type="match status" value="1"/>
</dbReference>
<dbReference type="GO" id="GO:0008270">
    <property type="term" value="F:zinc ion binding"/>
    <property type="evidence" value="ECO:0007669"/>
    <property type="project" value="UniProtKB-UniRule"/>
</dbReference>
<dbReference type="OrthoDB" id="6774971at2759"/>
<dbReference type="InterPro" id="IPR012934">
    <property type="entry name" value="Znf_AD"/>
</dbReference>
<dbReference type="GO" id="GO:0005634">
    <property type="term" value="C:nucleus"/>
    <property type="evidence" value="ECO:0007669"/>
    <property type="project" value="InterPro"/>
</dbReference>
<keyword evidence="2" id="KW-0812">Transmembrane</keyword>
<keyword evidence="2" id="KW-1133">Transmembrane helix</keyword>
<organism evidence="4 5">
    <name type="scientific">Oryctes borbonicus</name>
    <dbReference type="NCBI Taxonomy" id="1629725"/>
    <lineage>
        <taxon>Eukaryota</taxon>
        <taxon>Metazoa</taxon>
        <taxon>Ecdysozoa</taxon>
        <taxon>Arthropoda</taxon>
        <taxon>Hexapoda</taxon>
        <taxon>Insecta</taxon>
        <taxon>Pterygota</taxon>
        <taxon>Neoptera</taxon>
        <taxon>Endopterygota</taxon>
        <taxon>Coleoptera</taxon>
        <taxon>Polyphaga</taxon>
        <taxon>Scarabaeiformia</taxon>
        <taxon>Scarabaeidae</taxon>
        <taxon>Dynastinae</taxon>
        <taxon>Oryctes</taxon>
    </lineage>
</organism>
<dbReference type="EMBL" id="LJIG01002888">
    <property type="protein sequence ID" value="KRT84052.1"/>
    <property type="molecule type" value="Genomic_DNA"/>
</dbReference>
<evidence type="ECO:0000313" key="5">
    <source>
        <dbReference type="Proteomes" id="UP000051574"/>
    </source>
</evidence>
<evidence type="ECO:0000313" key="4">
    <source>
        <dbReference type="EMBL" id="KRT84052.1"/>
    </source>
</evidence>
<evidence type="ECO:0000256" key="1">
    <source>
        <dbReference type="PROSITE-ProRule" id="PRU01263"/>
    </source>
</evidence>
<reference evidence="4 5" key="1">
    <citation type="submission" date="2015-09" db="EMBL/GenBank/DDBJ databases">
        <title>Draft genome of the scarab beetle Oryctes borbonicus.</title>
        <authorList>
            <person name="Meyer J.M."/>
            <person name="Markov G.V."/>
            <person name="Baskaran P."/>
            <person name="Herrmann M."/>
            <person name="Sommer R.J."/>
            <person name="Roedelsperger C."/>
        </authorList>
    </citation>
    <scope>NUCLEOTIDE SEQUENCE [LARGE SCALE GENOMIC DNA]</scope>
    <source>
        <strain evidence="4">OB123</strain>
        <tissue evidence="4">Whole animal</tissue>
    </source>
</reference>
<feature type="binding site" evidence="1">
    <location>
        <position position="40"/>
    </location>
    <ligand>
        <name>Zn(2+)</name>
        <dbReference type="ChEBI" id="CHEBI:29105"/>
    </ligand>
</feature>
<dbReference type="Pfam" id="PF07776">
    <property type="entry name" value="zf-AD"/>
    <property type="match status" value="1"/>
</dbReference>
<keyword evidence="1 4" id="KW-0863">Zinc-finger</keyword>
<dbReference type="FunFam" id="3.40.1800.20:FF:000001">
    <property type="entry name" value="zinc finger protein 836"/>
    <property type="match status" value="1"/>
</dbReference>
<evidence type="ECO:0000256" key="2">
    <source>
        <dbReference type="SAM" id="Phobius"/>
    </source>
</evidence>
<evidence type="ECO:0000259" key="3">
    <source>
        <dbReference type="PROSITE" id="PS51915"/>
    </source>
</evidence>
<dbReference type="PROSITE" id="PS51915">
    <property type="entry name" value="ZAD"/>
    <property type="match status" value="1"/>
</dbReference>
<dbReference type="SMART" id="SM00868">
    <property type="entry name" value="zf-AD"/>
    <property type="match status" value="1"/>
</dbReference>
<keyword evidence="2" id="KW-0472">Membrane</keyword>
<name>A0A0T6B9M5_9SCAR</name>
<keyword evidence="5" id="KW-1185">Reference proteome</keyword>
<sequence>VEQYAISFICLLDFYCVYVIILKNMDIKSESDQFNINKICRACLTEKDEMRSIFLNEESIGQAMQLADMIMGFTTVQIQNNDGLPGLICVQCTHEVIRAFSFKQLCEQSDTNLRQYLGKPLLTKTKEDENHTTDYYTNSLLLDNFGLDDSSNDSDDSYKEDFGILEAPFDPNDEKAIAQRQLLKAAKLEKCKLSKKKLLTKNGKVDAERSFSKYKNISSARRTQFSETNPETYLMLQTFQQSFYICAVQ</sequence>
<accession>A0A0T6B9M5</accession>
<gene>
    <name evidence="4" type="ORF">AMK59_2243</name>
</gene>
<feature type="domain" description="ZAD" evidence="3">
    <location>
        <begin position="38"/>
        <end position="116"/>
    </location>
</feature>
<dbReference type="AlphaFoldDB" id="A0A0T6B9M5"/>
<protein>
    <submittedName>
        <fullName evidence="4">Zinc-finger associated domain containing protein</fullName>
    </submittedName>
</protein>
<feature type="non-terminal residue" evidence="4">
    <location>
        <position position="1"/>
    </location>
</feature>
<dbReference type="Gene3D" id="3.40.1800.20">
    <property type="match status" value="1"/>
</dbReference>
<feature type="binding site" evidence="1">
    <location>
        <position position="43"/>
    </location>
    <ligand>
        <name>Zn(2+)</name>
        <dbReference type="ChEBI" id="CHEBI:29105"/>
    </ligand>
</feature>
<feature type="binding site" evidence="1">
    <location>
        <position position="92"/>
    </location>
    <ligand>
        <name>Zn(2+)</name>
        <dbReference type="ChEBI" id="CHEBI:29105"/>
    </ligand>
</feature>
<dbReference type="Proteomes" id="UP000051574">
    <property type="component" value="Unassembled WGS sequence"/>
</dbReference>
<dbReference type="PANTHER" id="PTHR39942">
    <property type="entry name" value="BCDNA.LD26519-RELATED"/>
    <property type="match status" value="1"/>
</dbReference>
<feature type="binding site" evidence="1">
    <location>
        <position position="89"/>
    </location>
    <ligand>
        <name>Zn(2+)</name>
        <dbReference type="ChEBI" id="CHEBI:29105"/>
    </ligand>
</feature>
<dbReference type="SUPFAM" id="SSF57716">
    <property type="entry name" value="Glucocorticoid receptor-like (DNA-binding domain)"/>
    <property type="match status" value="1"/>
</dbReference>
<keyword evidence="1" id="KW-0479">Metal-binding</keyword>
<comment type="caution">
    <text evidence="4">The sequence shown here is derived from an EMBL/GenBank/DDBJ whole genome shotgun (WGS) entry which is preliminary data.</text>
</comment>